<dbReference type="InterPro" id="IPR036388">
    <property type="entry name" value="WH-like_DNA-bd_sf"/>
</dbReference>
<keyword evidence="1" id="KW-1133">Transmembrane helix</keyword>
<dbReference type="Pfam" id="PF13412">
    <property type="entry name" value="HTH_24"/>
    <property type="match status" value="1"/>
</dbReference>
<sequence>MTESETEKEGDSLPDPHLKEQDKGIIEAFAREDHNVLTNSEIAEHVSVHPRTVRRRLDDLADEGIIGKRVVSGVKLAWLEENVKEPITVQYPLLRYVRDHTSIQLSLIGIAGGIVSVLILLAAAISLGYGIPIWFINREQLLVYGVLAAAVSAIFLIVAVMFAVIEWLLRYYEVDIESRIERLRD</sequence>
<dbReference type="Gene3D" id="1.10.10.10">
    <property type="entry name" value="Winged helix-like DNA-binding domain superfamily/Winged helix DNA-binding domain"/>
    <property type="match status" value="1"/>
</dbReference>
<name>M0KDZ1_9EURY</name>
<reference evidence="2 3" key="1">
    <citation type="journal article" date="2014" name="PLoS Genet.">
        <title>Phylogenetically driven sequencing of extremely halophilic archaea reveals strategies for static and dynamic osmo-response.</title>
        <authorList>
            <person name="Becker E.A."/>
            <person name="Seitzer P.M."/>
            <person name="Tritt A."/>
            <person name="Larsen D."/>
            <person name="Krusor M."/>
            <person name="Yao A.I."/>
            <person name="Wu D."/>
            <person name="Madern D."/>
            <person name="Eisen J.A."/>
            <person name="Darling A.E."/>
            <person name="Facciotti M.T."/>
        </authorList>
    </citation>
    <scope>NUCLEOTIDE SEQUENCE [LARGE SCALE GENOMIC DNA]</scope>
    <source>
        <strain evidence="2 3">JCM 13557</strain>
    </source>
</reference>
<dbReference type="InterPro" id="IPR036390">
    <property type="entry name" value="WH_DNA-bd_sf"/>
</dbReference>
<accession>M0KDZ1</accession>
<proteinExistence type="predicted"/>
<dbReference type="AlphaFoldDB" id="M0KDZ1"/>
<keyword evidence="1" id="KW-0812">Transmembrane</keyword>
<dbReference type="RefSeq" id="WP_008311041.1">
    <property type="nucleotide sequence ID" value="NZ_AOLW01000024.1"/>
</dbReference>
<keyword evidence="3" id="KW-1185">Reference proteome</keyword>
<organism evidence="2 3">
    <name type="scientific">Haloarcula amylolytica JCM 13557</name>
    <dbReference type="NCBI Taxonomy" id="1227452"/>
    <lineage>
        <taxon>Archaea</taxon>
        <taxon>Methanobacteriati</taxon>
        <taxon>Methanobacteriota</taxon>
        <taxon>Stenosarchaea group</taxon>
        <taxon>Halobacteria</taxon>
        <taxon>Halobacteriales</taxon>
        <taxon>Haloarculaceae</taxon>
        <taxon>Haloarcula</taxon>
    </lineage>
</organism>
<evidence type="ECO:0000256" key="1">
    <source>
        <dbReference type="SAM" id="Phobius"/>
    </source>
</evidence>
<gene>
    <name evidence="2" type="ORF">C442_12955</name>
</gene>
<dbReference type="EMBL" id="AOLW01000024">
    <property type="protein sequence ID" value="EMA19426.1"/>
    <property type="molecule type" value="Genomic_DNA"/>
</dbReference>
<comment type="caution">
    <text evidence="2">The sequence shown here is derived from an EMBL/GenBank/DDBJ whole genome shotgun (WGS) entry which is preliminary data.</text>
</comment>
<protein>
    <submittedName>
        <fullName evidence="2">Uncharacterized protein</fullName>
    </submittedName>
</protein>
<feature type="transmembrane region" description="Helical" evidence="1">
    <location>
        <begin position="141"/>
        <end position="169"/>
    </location>
</feature>
<feature type="transmembrane region" description="Helical" evidence="1">
    <location>
        <begin position="105"/>
        <end position="135"/>
    </location>
</feature>
<evidence type="ECO:0000313" key="3">
    <source>
        <dbReference type="Proteomes" id="UP000011623"/>
    </source>
</evidence>
<keyword evidence="1" id="KW-0472">Membrane</keyword>
<dbReference type="SUPFAM" id="SSF46785">
    <property type="entry name" value="Winged helix' DNA-binding domain"/>
    <property type="match status" value="1"/>
</dbReference>
<evidence type="ECO:0000313" key="2">
    <source>
        <dbReference type="EMBL" id="EMA19426.1"/>
    </source>
</evidence>
<dbReference type="Proteomes" id="UP000011623">
    <property type="component" value="Unassembled WGS sequence"/>
</dbReference>